<gene>
    <name evidence="10" type="ORF">H9761_15425</name>
</gene>
<dbReference type="GO" id="GO:0005524">
    <property type="term" value="F:ATP binding"/>
    <property type="evidence" value="ECO:0007669"/>
    <property type="project" value="UniProtKB-KW"/>
</dbReference>
<evidence type="ECO:0000256" key="2">
    <source>
        <dbReference type="ARBA" id="ARBA00022692"/>
    </source>
</evidence>
<dbReference type="EMBL" id="DWWS01000054">
    <property type="protein sequence ID" value="HJC25064.1"/>
    <property type="molecule type" value="Genomic_DNA"/>
</dbReference>
<evidence type="ECO:0000256" key="4">
    <source>
        <dbReference type="ARBA" id="ARBA00022840"/>
    </source>
</evidence>
<feature type="transmembrane region" description="Helical" evidence="7">
    <location>
        <begin position="161"/>
        <end position="187"/>
    </location>
</feature>
<organism evidence="10 11">
    <name type="scientific">Candidatus Eisenbergiella merdavium</name>
    <dbReference type="NCBI Taxonomy" id="2838551"/>
    <lineage>
        <taxon>Bacteria</taxon>
        <taxon>Bacillati</taxon>
        <taxon>Bacillota</taxon>
        <taxon>Clostridia</taxon>
        <taxon>Lachnospirales</taxon>
        <taxon>Lachnospiraceae</taxon>
        <taxon>Eisenbergiella</taxon>
    </lineage>
</organism>
<dbReference type="InterPro" id="IPR003593">
    <property type="entry name" value="AAA+_ATPase"/>
</dbReference>
<dbReference type="AlphaFoldDB" id="A0A9D2SQJ3"/>
<comment type="subcellular location">
    <subcellularLocation>
        <location evidence="1">Cell membrane</location>
        <topology evidence="1">Multi-pass membrane protein</topology>
    </subcellularLocation>
</comment>
<protein>
    <submittedName>
        <fullName evidence="10">ABC transporter ATP-binding protein/permease</fullName>
    </submittedName>
</protein>
<keyword evidence="6 7" id="KW-0472">Membrane</keyword>
<dbReference type="Proteomes" id="UP000823891">
    <property type="component" value="Unassembled WGS sequence"/>
</dbReference>
<dbReference type="InterPro" id="IPR027417">
    <property type="entry name" value="P-loop_NTPase"/>
</dbReference>
<evidence type="ECO:0000259" key="9">
    <source>
        <dbReference type="PROSITE" id="PS50929"/>
    </source>
</evidence>
<sequence length="566" mass="64961">MRKIIRKITEVLERKQIMTGKDILKTYFYQLDKTYMAAFLAISGLLTESLSLLYPGILGRILDVITIQKDSGLFTFLCLAYVVVFLADKFLCVGEEWLRLRTRRAMELSVKKKMLKSMLLSKPGTGDMEAGKASELLLDGTKSVILYFETGVDFIKNIIKILFVLIIMLNIDWRIFAGAVVLLPAYAGLSWRTGKRVKEKGEEKEKEYQGFRSWFVEVLAGMQTIRKYDMQGKIKRLTRERERSYIDKTRRFLLADLRAEFMTQLFMQFLNFFLYILSACFITQGRLTIGSYVMIFEYYYVMQSSIVKMGALYRQAHEKSSLMRQMTSFLNQMSAPAAKGLCEGIDGRIECRNVNFSYPGEKRLLDGCSFCIESGEEAAVSAESGAGKSTLLKVIAGIYEAEGGAVYLGKHRIEEYDPEYLRSKVIYFVQEKILLYDTLKENVALGKTFSDERIWRVLEKVGLADVVKKLPQELDTRIEGQNSCLSEGEYHRLNFARVLLMAPRILIIDEGTISLDVEAEKEIRKLLKKELAGVTILFVTHRKESIHGAERILYLNKGRINEKNYR</sequence>
<dbReference type="Gene3D" id="1.20.1560.10">
    <property type="entry name" value="ABC transporter type 1, transmembrane domain"/>
    <property type="match status" value="1"/>
</dbReference>
<dbReference type="GO" id="GO:0015421">
    <property type="term" value="F:ABC-type oligopeptide transporter activity"/>
    <property type="evidence" value="ECO:0007669"/>
    <property type="project" value="TreeGrafter"/>
</dbReference>
<evidence type="ECO:0000313" key="10">
    <source>
        <dbReference type="EMBL" id="HJC25064.1"/>
    </source>
</evidence>
<dbReference type="SUPFAM" id="SSF90123">
    <property type="entry name" value="ABC transporter transmembrane region"/>
    <property type="match status" value="1"/>
</dbReference>
<dbReference type="PANTHER" id="PTHR43394:SF1">
    <property type="entry name" value="ATP-BINDING CASSETTE SUB-FAMILY B MEMBER 10, MITOCHONDRIAL"/>
    <property type="match status" value="1"/>
</dbReference>
<dbReference type="SMART" id="SM00382">
    <property type="entry name" value="AAA"/>
    <property type="match status" value="1"/>
</dbReference>
<dbReference type="InterPro" id="IPR039421">
    <property type="entry name" value="Type_1_exporter"/>
</dbReference>
<dbReference type="InterPro" id="IPR036640">
    <property type="entry name" value="ABC1_TM_sf"/>
</dbReference>
<name>A0A9D2SQJ3_9FIRM</name>
<dbReference type="InterPro" id="IPR011527">
    <property type="entry name" value="ABC1_TM_dom"/>
</dbReference>
<comment type="caution">
    <text evidence="10">The sequence shown here is derived from an EMBL/GenBank/DDBJ whole genome shotgun (WGS) entry which is preliminary data.</text>
</comment>
<evidence type="ECO:0000313" key="11">
    <source>
        <dbReference type="Proteomes" id="UP000823891"/>
    </source>
</evidence>
<dbReference type="Pfam" id="PF00664">
    <property type="entry name" value="ABC_membrane"/>
    <property type="match status" value="1"/>
</dbReference>
<evidence type="ECO:0000256" key="5">
    <source>
        <dbReference type="ARBA" id="ARBA00022989"/>
    </source>
</evidence>
<dbReference type="GO" id="GO:0005886">
    <property type="term" value="C:plasma membrane"/>
    <property type="evidence" value="ECO:0007669"/>
    <property type="project" value="UniProtKB-SubCell"/>
</dbReference>
<feature type="domain" description="ABC transmembrane type-1" evidence="9">
    <location>
        <begin position="38"/>
        <end position="318"/>
    </location>
</feature>
<dbReference type="SUPFAM" id="SSF52540">
    <property type="entry name" value="P-loop containing nucleoside triphosphate hydrolases"/>
    <property type="match status" value="1"/>
</dbReference>
<dbReference type="Gene3D" id="3.40.50.300">
    <property type="entry name" value="P-loop containing nucleotide triphosphate hydrolases"/>
    <property type="match status" value="1"/>
</dbReference>
<dbReference type="PROSITE" id="PS50893">
    <property type="entry name" value="ABC_TRANSPORTER_2"/>
    <property type="match status" value="1"/>
</dbReference>
<accession>A0A9D2SQJ3</accession>
<dbReference type="PANTHER" id="PTHR43394">
    <property type="entry name" value="ATP-DEPENDENT PERMEASE MDL1, MITOCHONDRIAL"/>
    <property type="match status" value="1"/>
</dbReference>
<keyword evidence="2 7" id="KW-0812">Transmembrane</keyword>
<reference evidence="10" key="2">
    <citation type="submission" date="2021-04" db="EMBL/GenBank/DDBJ databases">
        <authorList>
            <person name="Gilroy R."/>
        </authorList>
    </citation>
    <scope>NUCLEOTIDE SEQUENCE</scope>
    <source>
        <strain evidence="10">USAMLcec2-132</strain>
    </source>
</reference>
<dbReference type="PROSITE" id="PS50929">
    <property type="entry name" value="ABC_TM1F"/>
    <property type="match status" value="1"/>
</dbReference>
<dbReference type="GO" id="GO:0016887">
    <property type="term" value="F:ATP hydrolysis activity"/>
    <property type="evidence" value="ECO:0007669"/>
    <property type="project" value="InterPro"/>
</dbReference>
<proteinExistence type="predicted"/>
<evidence type="ECO:0000256" key="7">
    <source>
        <dbReference type="SAM" id="Phobius"/>
    </source>
</evidence>
<evidence type="ECO:0000259" key="8">
    <source>
        <dbReference type="PROSITE" id="PS50893"/>
    </source>
</evidence>
<evidence type="ECO:0000256" key="3">
    <source>
        <dbReference type="ARBA" id="ARBA00022741"/>
    </source>
</evidence>
<dbReference type="InterPro" id="IPR003439">
    <property type="entry name" value="ABC_transporter-like_ATP-bd"/>
</dbReference>
<keyword evidence="5 7" id="KW-1133">Transmembrane helix</keyword>
<feature type="domain" description="ABC transporter" evidence="8">
    <location>
        <begin position="349"/>
        <end position="566"/>
    </location>
</feature>
<dbReference type="Pfam" id="PF00005">
    <property type="entry name" value="ABC_tran"/>
    <property type="match status" value="1"/>
</dbReference>
<keyword evidence="4 10" id="KW-0067">ATP-binding</keyword>
<keyword evidence="3" id="KW-0547">Nucleotide-binding</keyword>
<evidence type="ECO:0000256" key="1">
    <source>
        <dbReference type="ARBA" id="ARBA00004651"/>
    </source>
</evidence>
<reference evidence="10" key="1">
    <citation type="journal article" date="2021" name="PeerJ">
        <title>Extensive microbial diversity within the chicken gut microbiome revealed by metagenomics and culture.</title>
        <authorList>
            <person name="Gilroy R."/>
            <person name="Ravi A."/>
            <person name="Getino M."/>
            <person name="Pursley I."/>
            <person name="Horton D.L."/>
            <person name="Alikhan N.F."/>
            <person name="Baker D."/>
            <person name="Gharbi K."/>
            <person name="Hall N."/>
            <person name="Watson M."/>
            <person name="Adriaenssens E.M."/>
            <person name="Foster-Nyarko E."/>
            <person name="Jarju S."/>
            <person name="Secka A."/>
            <person name="Antonio M."/>
            <person name="Oren A."/>
            <person name="Chaudhuri R.R."/>
            <person name="La Ragione R."/>
            <person name="Hildebrand F."/>
            <person name="Pallen M.J."/>
        </authorList>
    </citation>
    <scope>NUCLEOTIDE SEQUENCE</scope>
    <source>
        <strain evidence="10">USAMLcec2-132</strain>
    </source>
</reference>
<feature type="transmembrane region" description="Helical" evidence="7">
    <location>
        <begin position="272"/>
        <end position="300"/>
    </location>
</feature>
<feature type="transmembrane region" description="Helical" evidence="7">
    <location>
        <begin position="35"/>
        <end position="54"/>
    </location>
</feature>
<evidence type="ECO:0000256" key="6">
    <source>
        <dbReference type="ARBA" id="ARBA00023136"/>
    </source>
</evidence>
<feature type="transmembrane region" description="Helical" evidence="7">
    <location>
        <begin position="74"/>
        <end position="94"/>
    </location>
</feature>